<proteinExistence type="predicted"/>
<reference evidence="1 2" key="1">
    <citation type="submission" date="2023-12" db="EMBL/GenBank/DDBJ databases">
        <title>Novel species of the genus Arcicella isolated from rivers.</title>
        <authorList>
            <person name="Lu H."/>
        </authorList>
    </citation>
    <scope>NUCLEOTIDE SEQUENCE [LARGE SCALE GENOMIC DNA]</scope>
    <source>
        <strain evidence="1 2">DC25W</strain>
    </source>
</reference>
<dbReference type="Proteomes" id="UP001302222">
    <property type="component" value="Unassembled WGS sequence"/>
</dbReference>
<accession>A0ABU5SMN6</accession>
<keyword evidence="2" id="KW-1185">Reference proteome</keyword>
<gene>
    <name evidence="1" type="ORF">VB798_18210</name>
</gene>
<name>A0ABU5SMN6_9BACT</name>
<protein>
    <submittedName>
        <fullName evidence="1">Uncharacterized protein</fullName>
    </submittedName>
</protein>
<comment type="caution">
    <text evidence="1">The sequence shown here is derived from an EMBL/GenBank/DDBJ whole genome shotgun (WGS) entry which is preliminary data.</text>
</comment>
<evidence type="ECO:0000313" key="2">
    <source>
        <dbReference type="Proteomes" id="UP001302222"/>
    </source>
</evidence>
<dbReference type="EMBL" id="JAYGIM010000014">
    <property type="protein sequence ID" value="MEA5428530.1"/>
    <property type="molecule type" value="Genomic_DNA"/>
</dbReference>
<dbReference type="RefSeq" id="WP_323260948.1">
    <property type="nucleotide sequence ID" value="NZ_JAYGIM010000014.1"/>
</dbReference>
<organism evidence="1 2">
    <name type="scientific">Arcicella lustrica</name>
    <dbReference type="NCBI Taxonomy" id="2984196"/>
    <lineage>
        <taxon>Bacteria</taxon>
        <taxon>Pseudomonadati</taxon>
        <taxon>Bacteroidota</taxon>
        <taxon>Cytophagia</taxon>
        <taxon>Cytophagales</taxon>
        <taxon>Flectobacillaceae</taxon>
        <taxon>Arcicella</taxon>
    </lineage>
</organism>
<sequence length="334" mass="38913">MEDKKRFLLNSALLYQKIIEQTDNNCLRKFLAFKIIINAMSFEDVVDDRKFTAIREVRDIFLAHKQNNQFSKAFNSSELVKSKNIDQLIAFMTGHLADQTNIKYFEELTDAEKLLKIENLAKQTLKLFEAKFYNGFRVSNNFLCTGENQIKEASSNNLSGCFYRYNSSKELSILANFFINNLSIDLNYPNALRNFKIDYIFHAVNMKDCIFKDIYNRYSIDGLYEVIDELGIGNITVLQELLTNPIFQSKYIEMRHIRNQIAGHMNRMEPLNDLFKLVDDFDIGTAYDFVSKLDKAVYDTAYTHFAIRPHYDSFSMKIENTDIIAISGLKNSDY</sequence>
<evidence type="ECO:0000313" key="1">
    <source>
        <dbReference type="EMBL" id="MEA5428530.1"/>
    </source>
</evidence>